<keyword evidence="3" id="KW-0067">ATP-binding</keyword>
<dbReference type="InterPro" id="IPR029349">
    <property type="entry name" value="DUF4443"/>
</dbReference>
<dbReference type="GO" id="GO:0005524">
    <property type="term" value="F:ATP binding"/>
    <property type="evidence" value="ECO:0007669"/>
    <property type="project" value="UniProtKB-KW"/>
</dbReference>
<dbReference type="GO" id="GO:0006412">
    <property type="term" value="P:translation"/>
    <property type="evidence" value="ECO:0007669"/>
    <property type="project" value="UniProtKB-KW"/>
</dbReference>
<protein>
    <recommendedName>
        <fullName evidence="9">DUF4443 domain-containing protein</fullName>
    </recommendedName>
</protein>
<dbReference type="Gene3D" id="1.10.10.10">
    <property type="entry name" value="Winged helix-like DNA-binding domain superfamily/Winged helix DNA-binding domain"/>
    <property type="match status" value="1"/>
</dbReference>
<comment type="caution">
    <text evidence="7">The sequence shown here is derived from an EMBL/GenBank/DDBJ whole genome shotgun (WGS) entry which is preliminary data.</text>
</comment>
<dbReference type="Proteomes" id="UP000752814">
    <property type="component" value="Unassembled WGS sequence"/>
</dbReference>
<evidence type="ECO:0000313" key="8">
    <source>
        <dbReference type="Proteomes" id="UP000752814"/>
    </source>
</evidence>
<sequence length="196" mass="21817">MKILDIKKYGPIYRFSDANLYWTLYHLSKNKSLGRRNLASKVGIGEGSMRNVLKILKEWNFIMIESHGIIISDDGRLFLHSIPIEIVESNLSDYVGIPNQCCCGIIVFKQSSKIQDGIRQRDICIKSGANGCITFILKDGKLTIPPGRNLDEEYSDSLKKIERSLCLAEGDVLILSYSVDECAAANAAVMASLDLI</sequence>
<keyword evidence="1" id="KW-0436">Ligase</keyword>
<dbReference type="GO" id="GO:0004812">
    <property type="term" value="F:aminoacyl-tRNA ligase activity"/>
    <property type="evidence" value="ECO:0007669"/>
    <property type="project" value="InterPro"/>
</dbReference>
<proteinExistence type="predicted"/>
<dbReference type="InterPro" id="IPR048715">
    <property type="entry name" value="CggR_N"/>
</dbReference>
<evidence type="ECO:0000256" key="1">
    <source>
        <dbReference type="ARBA" id="ARBA00022598"/>
    </source>
</evidence>
<evidence type="ECO:0000259" key="6">
    <source>
        <dbReference type="Pfam" id="PF21715"/>
    </source>
</evidence>
<dbReference type="SUPFAM" id="SSF55261">
    <property type="entry name" value="GAD domain-like"/>
    <property type="match status" value="1"/>
</dbReference>
<evidence type="ECO:0000256" key="3">
    <source>
        <dbReference type="ARBA" id="ARBA00022840"/>
    </source>
</evidence>
<keyword evidence="2" id="KW-0547">Nucleotide-binding</keyword>
<evidence type="ECO:0008006" key="9">
    <source>
        <dbReference type="Google" id="ProtNLM"/>
    </source>
</evidence>
<dbReference type="SUPFAM" id="SSF46785">
    <property type="entry name" value="Winged helix' DNA-binding domain"/>
    <property type="match status" value="1"/>
</dbReference>
<dbReference type="InterPro" id="IPR036390">
    <property type="entry name" value="WH_DNA-bd_sf"/>
</dbReference>
<evidence type="ECO:0000256" key="4">
    <source>
        <dbReference type="ARBA" id="ARBA00022917"/>
    </source>
</evidence>
<organism evidence="7 8">
    <name type="scientific">Candidatus Methanomassiliicoccus intestinalis</name>
    <dbReference type="NCBI Taxonomy" id="1406512"/>
    <lineage>
        <taxon>Archaea</taxon>
        <taxon>Methanobacteriati</taxon>
        <taxon>Thermoplasmatota</taxon>
        <taxon>Thermoplasmata</taxon>
        <taxon>Methanomassiliicoccales</taxon>
        <taxon>Methanomassiliicoccaceae</taxon>
        <taxon>Methanomassiliicoccus</taxon>
    </lineage>
</organism>
<dbReference type="RefSeq" id="WP_400194673.1">
    <property type="nucleotide sequence ID" value="NZ_CAYAYE010000015.1"/>
</dbReference>
<evidence type="ECO:0000313" key="7">
    <source>
        <dbReference type="EMBL" id="TQS84844.1"/>
    </source>
</evidence>
<dbReference type="EMBL" id="LVVT01000001">
    <property type="protein sequence ID" value="TQS84844.1"/>
    <property type="molecule type" value="Genomic_DNA"/>
</dbReference>
<accession>A0A8J8TFN3</accession>
<feature type="domain" description="CggR N-terminal DNA binding" evidence="6">
    <location>
        <begin position="21"/>
        <end position="81"/>
    </location>
</feature>
<dbReference type="AlphaFoldDB" id="A0A8J8TFN3"/>
<dbReference type="GO" id="GO:0005737">
    <property type="term" value="C:cytoplasm"/>
    <property type="evidence" value="ECO:0007669"/>
    <property type="project" value="InterPro"/>
</dbReference>
<evidence type="ECO:0000256" key="2">
    <source>
        <dbReference type="ARBA" id="ARBA00022741"/>
    </source>
</evidence>
<dbReference type="Pfam" id="PF21715">
    <property type="entry name" value="CggR_N"/>
    <property type="match status" value="1"/>
</dbReference>
<feature type="domain" description="DUF4443" evidence="5">
    <location>
        <begin position="101"/>
        <end position="196"/>
    </location>
</feature>
<evidence type="ECO:0000259" key="5">
    <source>
        <dbReference type="Pfam" id="PF14544"/>
    </source>
</evidence>
<keyword evidence="4" id="KW-0648">Protein biosynthesis</keyword>
<dbReference type="Pfam" id="PF14544">
    <property type="entry name" value="DUF4443"/>
    <property type="match status" value="1"/>
</dbReference>
<dbReference type="InterPro" id="IPR036388">
    <property type="entry name" value="WH-like_DNA-bd_sf"/>
</dbReference>
<dbReference type="InterPro" id="IPR004115">
    <property type="entry name" value="GAD-like_sf"/>
</dbReference>
<name>A0A8J8TFN3_9ARCH</name>
<reference evidence="7" key="1">
    <citation type="submission" date="2016-03" db="EMBL/GenBank/DDBJ databases">
        <authorList>
            <person name="Borrel G."/>
            <person name="Mccann A."/>
            <person name="O'Toole P.W."/>
        </authorList>
    </citation>
    <scope>NUCLEOTIDE SEQUENCE</scope>
    <source>
        <strain evidence="7">183</strain>
    </source>
</reference>
<dbReference type="Gene3D" id="3.30.1360.30">
    <property type="entry name" value="GAD-like domain"/>
    <property type="match status" value="1"/>
</dbReference>
<gene>
    <name evidence="7" type="ORF">A3207_02125</name>
</gene>